<dbReference type="GO" id="GO:0005739">
    <property type="term" value="C:mitochondrion"/>
    <property type="evidence" value="ECO:0007669"/>
    <property type="project" value="TreeGrafter"/>
</dbReference>
<evidence type="ECO:0000313" key="2">
    <source>
        <dbReference type="EMBL" id="VDK37409.1"/>
    </source>
</evidence>
<sequence length="130" mass="14068">MNLIHKVISCALAPKAIGPYSQAILAAKTLYISGQLGINPATMELVGPSIEHQTEQALKNLSNIVKESGGQMKNIVKTTVLLADMEYFATVNKIYAKYFTDPYPARACYAVKALPKNALVEIEAIAVLKS</sequence>
<dbReference type="PANTHER" id="PTHR11803">
    <property type="entry name" value="2-IMINOBUTANOATE/2-IMINOPROPANOATE DEAMINASE RIDA"/>
    <property type="match status" value="1"/>
</dbReference>
<dbReference type="PROSITE" id="PS01094">
    <property type="entry name" value="UPF0076"/>
    <property type="match status" value="1"/>
</dbReference>
<dbReference type="STRING" id="60517.A0A0R3W8W3"/>
<dbReference type="CDD" id="cd00448">
    <property type="entry name" value="YjgF_YER057c_UK114_family"/>
    <property type="match status" value="1"/>
</dbReference>
<dbReference type="SUPFAM" id="SSF55298">
    <property type="entry name" value="YjgF-like"/>
    <property type="match status" value="1"/>
</dbReference>
<dbReference type="AlphaFoldDB" id="A0A0R3W8W3"/>
<evidence type="ECO:0000313" key="3">
    <source>
        <dbReference type="Proteomes" id="UP000282613"/>
    </source>
</evidence>
<dbReference type="EMBL" id="UYRS01018542">
    <property type="protein sequence ID" value="VDK37409.1"/>
    <property type="molecule type" value="Genomic_DNA"/>
</dbReference>
<keyword evidence="3" id="KW-1185">Reference proteome</keyword>
<reference evidence="2 3" key="2">
    <citation type="submission" date="2018-11" db="EMBL/GenBank/DDBJ databases">
        <authorList>
            <consortium name="Pathogen Informatics"/>
        </authorList>
    </citation>
    <scope>NUCLEOTIDE SEQUENCE [LARGE SCALE GENOMIC DNA]</scope>
</reference>
<dbReference type="InterPro" id="IPR035959">
    <property type="entry name" value="RutC-like_sf"/>
</dbReference>
<evidence type="ECO:0000313" key="4">
    <source>
        <dbReference type="WBParaSite" id="TASK_0000683901-mRNA-1"/>
    </source>
</evidence>
<dbReference type="OrthoDB" id="309640at2759"/>
<gene>
    <name evidence="2" type="ORF">TASK_LOCUS6840</name>
</gene>
<protein>
    <submittedName>
        <fullName evidence="4">2-iminobutanoate/2-iminopropanoate deaminase</fullName>
    </submittedName>
</protein>
<accession>A0A0R3W8W3</accession>
<reference evidence="4" key="1">
    <citation type="submission" date="2017-02" db="UniProtKB">
        <authorList>
            <consortium name="WormBaseParasite"/>
        </authorList>
    </citation>
    <scope>IDENTIFICATION</scope>
</reference>
<dbReference type="Gene3D" id="3.30.1330.40">
    <property type="entry name" value="RutC-like"/>
    <property type="match status" value="1"/>
</dbReference>
<dbReference type="WBParaSite" id="TASK_0000683901-mRNA-1">
    <property type="protein sequence ID" value="TASK_0000683901-mRNA-1"/>
    <property type="gene ID" value="TASK_0000683901"/>
</dbReference>
<dbReference type="InterPro" id="IPR006175">
    <property type="entry name" value="YjgF/YER057c/UK114"/>
</dbReference>
<dbReference type="Pfam" id="PF01042">
    <property type="entry name" value="Ribonuc_L-PSP"/>
    <property type="match status" value="1"/>
</dbReference>
<dbReference type="NCBIfam" id="TIGR00004">
    <property type="entry name" value="Rid family detoxifying hydrolase"/>
    <property type="match status" value="1"/>
</dbReference>
<proteinExistence type="inferred from homology"/>
<dbReference type="Proteomes" id="UP000282613">
    <property type="component" value="Unassembled WGS sequence"/>
</dbReference>
<comment type="similarity">
    <text evidence="1">Belongs to the RutC family.</text>
</comment>
<organism evidence="4">
    <name type="scientific">Taenia asiatica</name>
    <name type="common">Asian tapeworm</name>
    <dbReference type="NCBI Taxonomy" id="60517"/>
    <lineage>
        <taxon>Eukaryota</taxon>
        <taxon>Metazoa</taxon>
        <taxon>Spiralia</taxon>
        <taxon>Lophotrochozoa</taxon>
        <taxon>Platyhelminthes</taxon>
        <taxon>Cestoda</taxon>
        <taxon>Eucestoda</taxon>
        <taxon>Cyclophyllidea</taxon>
        <taxon>Taeniidae</taxon>
        <taxon>Taenia</taxon>
    </lineage>
</organism>
<dbReference type="FunFam" id="3.30.1330.40:FF:000001">
    <property type="entry name" value="L-PSP family endoribonuclease"/>
    <property type="match status" value="1"/>
</dbReference>
<name>A0A0R3W8W3_TAEAS</name>
<dbReference type="InterPro" id="IPR006056">
    <property type="entry name" value="RidA"/>
</dbReference>
<dbReference type="GO" id="GO:0005829">
    <property type="term" value="C:cytosol"/>
    <property type="evidence" value="ECO:0007669"/>
    <property type="project" value="TreeGrafter"/>
</dbReference>
<dbReference type="InterPro" id="IPR019897">
    <property type="entry name" value="RidA_CS"/>
</dbReference>
<dbReference type="GO" id="GO:0019239">
    <property type="term" value="F:deaminase activity"/>
    <property type="evidence" value="ECO:0007669"/>
    <property type="project" value="TreeGrafter"/>
</dbReference>
<evidence type="ECO:0000256" key="1">
    <source>
        <dbReference type="ARBA" id="ARBA00010552"/>
    </source>
</evidence>
<dbReference type="PANTHER" id="PTHR11803:SF39">
    <property type="entry name" value="2-IMINOBUTANOATE_2-IMINOPROPANOATE DEAMINASE"/>
    <property type="match status" value="1"/>
</dbReference>